<evidence type="ECO:0000256" key="3">
    <source>
        <dbReference type="ARBA" id="ARBA00022618"/>
    </source>
</evidence>
<evidence type="ECO:0000256" key="8">
    <source>
        <dbReference type="HAMAP-Rule" id="MF_00910"/>
    </source>
</evidence>
<organism evidence="10 11">
    <name type="scientific">Planctobacterium marinum</name>
    <dbReference type="NCBI Taxonomy" id="1631968"/>
    <lineage>
        <taxon>Bacteria</taxon>
        <taxon>Pseudomonadati</taxon>
        <taxon>Pseudomonadota</taxon>
        <taxon>Gammaproteobacteria</taxon>
        <taxon>Alteromonadales</taxon>
        <taxon>Alteromonadaceae</taxon>
        <taxon>Planctobacterium</taxon>
    </lineage>
</organism>
<keyword evidence="8" id="KW-0997">Cell inner membrane</keyword>
<keyword evidence="5 8" id="KW-1133">Transmembrane helix</keyword>
<proteinExistence type="inferred from homology"/>
<dbReference type="PANTHER" id="PTHR37479:SF1">
    <property type="entry name" value="CELL DIVISION PROTEIN FTSL"/>
    <property type="match status" value="1"/>
</dbReference>
<keyword evidence="2 8" id="KW-1003">Cell membrane</keyword>
<evidence type="ECO:0000256" key="4">
    <source>
        <dbReference type="ARBA" id="ARBA00022692"/>
    </source>
</evidence>
<dbReference type="GO" id="GO:0005886">
    <property type="term" value="C:plasma membrane"/>
    <property type="evidence" value="ECO:0007669"/>
    <property type="project" value="UniProtKB-SubCell"/>
</dbReference>
<keyword evidence="3 8" id="KW-0132">Cell division</keyword>
<evidence type="ECO:0000313" key="10">
    <source>
        <dbReference type="EMBL" id="BDX05585.1"/>
    </source>
</evidence>
<dbReference type="InterPro" id="IPR011922">
    <property type="entry name" value="Cell_div_FtsL"/>
</dbReference>
<comment type="function">
    <text evidence="8">Essential cell division protein. May link together the upstream cell division proteins, which are predominantly cytoplasmic, with the downstream cell division proteins, which are predominantly periplasmic.</text>
</comment>
<dbReference type="KEGG" id="pmaw:MACH26_11060"/>
<keyword evidence="6 8" id="KW-0472">Membrane</keyword>
<protein>
    <recommendedName>
        <fullName evidence="8 9">Cell division protein FtsL</fullName>
    </recommendedName>
</protein>
<keyword evidence="11" id="KW-1185">Reference proteome</keyword>
<dbReference type="Pfam" id="PF04999">
    <property type="entry name" value="FtsL"/>
    <property type="match status" value="1"/>
</dbReference>
<name>A0AA48KTN4_9ALTE</name>
<dbReference type="GO" id="GO:0043093">
    <property type="term" value="P:FtsZ-dependent cytokinesis"/>
    <property type="evidence" value="ECO:0007669"/>
    <property type="project" value="UniProtKB-UniRule"/>
</dbReference>
<dbReference type="EMBL" id="AP027272">
    <property type="protein sequence ID" value="BDX05585.1"/>
    <property type="molecule type" value="Genomic_DNA"/>
</dbReference>
<sequence length="103" mass="11971">MTNNFNLVTIILTDITRNLLRVLLFTAVLISALAVILSAHHNRQLLIEKEKALQERDRLDVEWRNLILEQGALTEHNRIESLVMDQLDMYRPGPEEEVVVRVK</sequence>
<dbReference type="Proteomes" id="UP001333710">
    <property type="component" value="Chromosome"/>
</dbReference>
<dbReference type="RefSeq" id="WP_338291568.1">
    <property type="nucleotide sequence ID" value="NZ_AP027272.1"/>
</dbReference>
<dbReference type="AlphaFoldDB" id="A0AA48KTN4"/>
<comment type="subcellular location">
    <subcellularLocation>
        <location evidence="8">Cell inner membrane</location>
        <topology evidence="8">Single-pass type II membrane protein</topology>
    </subcellularLocation>
    <subcellularLocation>
        <location evidence="1">Cell membrane</location>
        <topology evidence="1">Single-pass type II membrane protein</topology>
    </subcellularLocation>
    <text evidence="8">Localizes to the division septum where it forms a ring structure.</text>
</comment>
<evidence type="ECO:0000256" key="2">
    <source>
        <dbReference type="ARBA" id="ARBA00022475"/>
    </source>
</evidence>
<accession>A0AA48KTN4</accession>
<evidence type="ECO:0000313" key="11">
    <source>
        <dbReference type="Proteomes" id="UP001333710"/>
    </source>
</evidence>
<comment type="subunit">
    <text evidence="8">Part of a complex composed of FtsB, FtsL and FtsQ.</text>
</comment>
<evidence type="ECO:0000256" key="9">
    <source>
        <dbReference type="NCBIfam" id="TIGR02209"/>
    </source>
</evidence>
<evidence type="ECO:0000256" key="1">
    <source>
        <dbReference type="ARBA" id="ARBA00004401"/>
    </source>
</evidence>
<evidence type="ECO:0000256" key="7">
    <source>
        <dbReference type="ARBA" id="ARBA00023306"/>
    </source>
</evidence>
<feature type="transmembrane region" description="Helical" evidence="8">
    <location>
        <begin position="20"/>
        <end position="39"/>
    </location>
</feature>
<dbReference type="HAMAP" id="MF_00910">
    <property type="entry name" value="FtsL"/>
    <property type="match status" value="1"/>
</dbReference>
<dbReference type="PANTHER" id="PTHR37479">
    <property type="entry name" value="CELL DIVISION PROTEIN FTSL"/>
    <property type="match status" value="1"/>
</dbReference>
<keyword evidence="7 8" id="KW-0131">Cell cycle</keyword>
<comment type="similarity">
    <text evidence="8">Belongs to the FtsL family.</text>
</comment>
<evidence type="ECO:0000256" key="5">
    <source>
        <dbReference type="ARBA" id="ARBA00022989"/>
    </source>
</evidence>
<evidence type="ECO:0000256" key="6">
    <source>
        <dbReference type="ARBA" id="ARBA00023136"/>
    </source>
</evidence>
<reference evidence="10" key="1">
    <citation type="submission" date="2023-01" db="EMBL/GenBank/DDBJ databases">
        <title>Complete genome sequence of Planctobacterium marinum strain Dej080120_11.</title>
        <authorList>
            <person name="Ueki S."/>
            <person name="Maruyama F."/>
        </authorList>
    </citation>
    <scope>NUCLEOTIDE SEQUENCE</scope>
    <source>
        <strain evidence="10">Dej080120_11</strain>
    </source>
</reference>
<keyword evidence="4 8" id="KW-0812">Transmembrane</keyword>
<dbReference type="GO" id="GO:0032153">
    <property type="term" value="C:cell division site"/>
    <property type="evidence" value="ECO:0007669"/>
    <property type="project" value="UniProtKB-UniRule"/>
</dbReference>
<gene>
    <name evidence="8 10" type="primary">ftsL</name>
    <name evidence="10" type="ORF">MACH26_11060</name>
</gene>
<dbReference type="NCBIfam" id="TIGR02209">
    <property type="entry name" value="ftsL_broad"/>
    <property type="match status" value="1"/>
</dbReference>